<name>A0A0K0WS39_9BBAC</name>
<feature type="compositionally biased region" description="Basic and acidic residues" evidence="1">
    <location>
        <begin position="213"/>
        <end position="236"/>
    </location>
</feature>
<keyword evidence="3" id="KW-1185">Reference proteome</keyword>
<feature type="compositionally biased region" description="Low complexity" evidence="1">
    <location>
        <begin position="319"/>
        <end position="346"/>
    </location>
</feature>
<reference evidence="2 3" key="1">
    <citation type="journal article" date="2015" name="PLoS ONE">
        <title>The Complete Genome of a New Betabaculovirus from Clostera anastomosis.</title>
        <authorList>
            <person name="Yin F."/>
            <person name="Zhu Z."/>
            <person name="Liu X."/>
            <person name="Hou D."/>
            <person name="Wang J."/>
            <person name="Zhang L."/>
            <person name="Wang M."/>
            <person name="Kou Z."/>
            <person name="Wang H."/>
            <person name="Deng F."/>
            <person name="Hu Z."/>
        </authorList>
    </citation>
    <scope>NUCLEOTIDE SEQUENCE [LARGE SCALE GENOMIC DNA]</scope>
    <source>
        <strain evidence="2 3">ClasGV-B</strain>
    </source>
</reference>
<sequence>MTTYIENLKELSSLILKSDYDCPPSEVGTPLHFLCKVANAYKAVINCDYGEAARRVRDVLHGVERKMLTATRTPVPHKFNNGFDDMWNDEKNRLVAAKKIENKRHTISGGGEEFTRRWSVSYERVDVLPEQAIRDCSPLPSPSATPTYQPSVDYCSKDVTNTFGGLTPLRVPREPSPFSYDYMPPTPAATVTTTTAADPFTKNVRTKRLRTPSIDRKRSPSIELKRKRTPSIERGRSVTVEEEDDDDDDDHVDDDNNNIKKRKYNEQVCIPKKNDMYTDDDSSDTNESEDVVRDKFRRHTSVDSNVESSDDNDDVEAHSSSNNSNNKKTKKGPSSNRSSSSGKLPSRSKLKAIVLLNENDSYSCKYGGIAYLRNKLKNCGKKIVACMVEKENDNATNMKRLWENTRDYLVHKCRNVSQVNVRTIVCKNENEKMLVPKMFVKIVSKLDFVPTSL</sequence>
<proteinExistence type="predicted"/>
<feature type="compositionally biased region" description="Acidic residues" evidence="1">
    <location>
        <begin position="277"/>
        <end position="289"/>
    </location>
</feature>
<evidence type="ECO:0000256" key="1">
    <source>
        <dbReference type="SAM" id="MobiDB-lite"/>
    </source>
</evidence>
<protein>
    <submittedName>
        <fullName evidence="2">Clas22</fullName>
    </submittedName>
</protein>
<dbReference type="EMBL" id="KR091910">
    <property type="protein sequence ID" value="AKS25365.1"/>
    <property type="molecule type" value="Genomic_DNA"/>
</dbReference>
<evidence type="ECO:0000313" key="2">
    <source>
        <dbReference type="EMBL" id="AKS25365.1"/>
    </source>
</evidence>
<dbReference type="OrthoDB" id="26532at10239"/>
<feature type="region of interest" description="Disordered" evidence="1">
    <location>
        <begin position="189"/>
        <end position="346"/>
    </location>
</feature>
<feature type="compositionally biased region" description="Low complexity" evidence="1">
    <location>
        <begin position="189"/>
        <end position="201"/>
    </location>
</feature>
<feature type="compositionally biased region" description="Acidic residues" evidence="1">
    <location>
        <begin position="240"/>
        <end position="256"/>
    </location>
</feature>
<evidence type="ECO:0000313" key="3">
    <source>
        <dbReference type="Proteomes" id="UP000232791"/>
    </source>
</evidence>
<organism evidence="2 3">
    <name type="scientific">Clostera anastomosis granulovirus B</name>
    <dbReference type="NCBI Taxonomy" id="1986290"/>
    <lineage>
        <taxon>Viruses</taxon>
        <taxon>Viruses incertae sedis</taxon>
        <taxon>Naldaviricetes</taxon>
        <taxon>Lefavirales</taxon>
        <taxon>Baculoviridae</taxon>
        <taxon>Betabaculovirus</taxon>
        <taxon>Betabaculovirus alterclanastomosis</taxon>
    </lineage>
</organism>
<dbReference type="Proteomes" id="UP000232791">
    <property type="component" value="Segment"/>
</dbReference>
<accession>A0A0K0WS39</accession>
<gene>
    <name evidence="2" type="ORF">clas22</name>
</gene>